<dbReference type="Gene3D" id="3.40.50.300">
    <property type="entry name" value="P-loop containing nucleotide triphosphate hydrolases"/>
    <property type="match status" value="1"/>
</dbReference>
<evidence type="ECO:0000313" key="7">
    <source>
        <dbReference type="Proteomes" id="UP001151002"/>
    </source>
</evidence>
<dbReference type="SUPFAM" id="SSF52540">
    <property type="entry name" value="P-loop containing nucleoside triphosphate hydrolases"/>
    <property type="match status" value="1"/>
</dbReference>
<keyword evidence="3" id="KW-0238">DNA-binding</keyword>
<sequence length="484" mass="51515">MKPGLVNAGDIAPFADRTAEDLGLDAVIDAMAAGDAEIAEAARAVLLAVPPGAGQVARRQAVLSDFEQRPELGRRLYDLGGRAVDAQREAARAVFFTTPETVLNRSIATLTAFVPLLRELREVAEQNRARVSSAGLTEFFATVTDQLDEAYLSSVTTLLGRLNMRGDLLVSARLGAGNESESFAVRQPLPRSRGLFRRGPAAGGPTASYKIPHGDEAGHRAVSSLRDQALAGLAGAADHSAAQVLSFFTSLRTDVAFYLGCLNLREALTARGAPVCLPAVHDAESGEFSARGLYDPSLQLRLDQPVVGNDLDADGMKLIMVTGANRGGKSTFLRSVGLAGLMAGAGLHVAATSLTTSARAGVFTHFTQDEDAGSKFDEELRRMSELTGVLGPHSLLLCNESFQSTNEREGSAVARHLVDALTETGVTVVFVTHLHELASSGYEDRDRFPALFLRADRDRSFSLRAAAPEATSHGADLWNRLRHG</sequence>
<dbReference type="RefSeq" id="WP_267562504.1">
    <property type="nucleotide sequence ID" value="NZ_JAPNTZ010000003.1"/>
</dbReference>
<evidence type="ECO:0000313" key="6">
    <source>
        <dbReference type="EMBL" id="MCY1138500.1"/>
    </source>
</evidence>
<dbReference type="Pfam" id="PF00488">
    <property type="entry name" value="MutS_V"/>
    <property type="match status" value="1"/>
</dbReference>
<dbReference type="EMBL" id="JAPNTZ010000003">
    <property type="protein sequence ID" value="MCY1138500.1"/>
    <property type="molecule type" value="Genomic_DNA"/>
</dbReference>
<name>A0ABT4AW97_9ACTN</name>
<evidence type="ECO:0000256" key="2">
    <source>
        <dbReference type="ARBA" id="ARBA00022840"/>
    </source>
</evidence>
<dbReference type="PANTHER" id="PTHR11361">
    <property type="entry name" value="DNA MISMATCH REPAIR PROTEIN MUTS FAMILY MEMBER"/>
    <property type="match status" value="1"/>
</dbReference>
<reference evidence="6" key="1">
    <citation type="submission" date="2022-11" db="EMBL/GenBank/DDBJ databases">
        <authorList>
            <person name="Somphong A."/>
            <person name="Phongsopitanun W."/>
        </authorList>
    </citation>
    <scope>NUCLEOTIDE SEQUENCE</scope>
    <source>
        <strain evidence="6">Pm04-4</strain>
    </source>
</reference>
<accession>A0ABT4AW97</accession>
<evidence type="ECO:0000259" key="5">
    <source>
        <dbReference type="SMART" id="SM00534"/>
    </source>
</evidence>
<comment type="caution">
    <text evidence="6">The sequence shown here is derived from an EMBL/GenBank/DDBJ whole genome shotgun (WGS) entry which is preliminary data.</text>
</comment>
<feature type="region of interest" description="Disordered" evidence="4">
    <location>
        <begin position="194"/>
        <end position="213"/>
    </location>
</feature>
<dbReference type="SMART" id="SM00534">
    <property type="entry name" value="MUTSac"/>
    <property type="match status" value="1"/>
</dbReference>
<organism evidence="6 7">
    <name type="scientific">Paractinoplanes pyxinae</name>
    <dbReference type="NCBI Taxonomy" id="2997416"/>
    <lineage>
        <taxon>Bacteria</taxon>
        <taxon>Bacillati</taxon>
        <taxon>Actinomycetota</taxon>
        <taxon>Actinomycetes</taxon>
        <taxon>Micromonosporales</taxon>
        <taxon>Micromonosporaceae</taxon>
        <taxon>Paractinoplanes</taxon>
    </lineage>
</organism>
<keyword evidence="1" id="KW-0547">Nucleotide-binding</keyword>
<keyword evidence="2" id="KW-0067">ATP-binding</keyword>
<evidence type="ECO:0000256" key="1">
    <source>
        <dbReference type="ARBA" id="ARBA00022741"/>
    </source>
</evidence>
<keyword evidence="7" id="KW-1185">Reference proteome</keyword>
<proteinExistence type="predicted"/>
<dbReference type="InterPro" id="IPR000432">
    <property type="entry name" value="DNA_mismatch_repair_MutS_C"/>
</dbReference>
<dbReference type="InterPro" id="IPR045076">
    <property type="entry name" value="MutS"/>
</dbReference>
<evidence type="ECO:0000256" key="4">
    <source>
        <dbReference type="SAM" id="MobiDB-lite"/>
    </source>
</evidence>
<gene>
    <name evidence="6" type="ORF">OWR29_10870</name>
</gene>
<feature type="domain" description="DNA mismatch repair proteins mutS family" evidence="5">
    <location>
        <begin position="316"/>
        <end position="475"/>
    </location>
</feature>
<dbReference type="PANTHER" id="PTHR11361:SF34">
    <property type="entry name" value="DNA MISMATCH REPAIR PROTEIN MSH1, MITOCHONDRIAL"/>
    <property type="match status" value="1"/>
</dbReference>
<dbReference type="Proteomes" id="UP001151002">
    <property type="component" value="Unassembled WGS sequence"/>
</dbReference>
<protein>
    <recommendedName>
        <fullName evidence="5">DNA mismatch repair proteins mutS family domain-containing protein</fullName>
    </recommendedName>
</protein>
<dbReference type="InterPro" id="IPR027417">
    <property type="entry name" value="P-loop_NTPase"/>
</dbReference>
<evidence type="ECO:0000256" key="3">
    <source>
        <dbReference type="ARBA" id="ARBA00023125"/>
    </source>
</evidence>